<dbReference type="EMBL" id="ABEU02000019">
    <property type="protein sequence ID" value="PNR33721.1"/>
    <property type="molecule type" value="Genomic_DNA"/>
</dbReference>
<protein>
    <submittedName>
        <fullName evidence="2 3">Uncharacterized protein</fullName>
    </submittedName>
</protein>
<dbReference type="Gramene" id="Pp3c19_1390V3.1">
    <property type="protein sequence ID" value="PAC:32939377.CDS.1"/>
    <property type="gene ID" value="Pp3c19_1390"/>
</dbReference>
<gene>
    <name evidence="2" type="ORF">PHYPA_023537</name>
</gene>
<evidence type="ECO:0000313" key="3">
    <source>
        <dbReference type="EnsemblPlants" id="PAC:32939377.CDS.1"/>
    </source>
</evidence>
<reference evidence="2 4" key="2">
    <citation type="journal article" date="2018" name="Plant J.">
        <title>The Physcomitrella patens chromosome-scale assembly reveals moss genome structure and evolution.</title>
        <authorList>
            <person name="Lang D."/>
            <person name="Ullrich K.K."/>
            <person name="Murat F."/>
            <person name="Fuchs J."/>
            <person name="Jenkins J."/>
            <person name="Haas F.B."/>
            <person name="Piednoel M."/>
            <person name="Gundlach H."/>
            <person name="Van Bel M."/>
            <person name="Meyberg R."/>
            <person name="Vives C."/>
            <person name="Morata J."/>
            <person name="Symeonidi A."/>
            <person name="Hiss M."/>
            <person name="Muchero W."/>
            <person name="Kamisugi Y."/>
            <person name="Saleh O."/>
            <person name="Blanc G."/>
            <person name="Decker E.L."/>
            <person name="van Gessel N."/>
            <person name="Grimwood J."/>
            <person name="Hayes R.D."/>
            <person name="Graham S.W."/>
            <person name="Gunter L.E."/>
            <person name="McDaniel S.F."/>
            <person name="Hoernstein S.N.W."/>
            <person name="Larsson A."/>
            <person name="Li F.W."/>
            <person name="Perroud P.F."/>
            <person name="Phillips J."/>
            <person name="Ranjan P."/>
            <person name="Rokshar D.S."/>
            <person name="Rothfels C.J."/>
            <person name="Schneider L."/>
            <person name="Shu S."/>
            <person name="Stevenson D.W."/>
            <person name="Thummler F."/>
            <person name="Tillich M."/>
            <person name="Villarreal Aguilar J.C."/>
            <person name="Widiez T."/>
            <person name="Wong G.K."/>
            <person name="Wymore A."/>
            <person name="Zhang Y."/>
            <person name="Zimmer A.D."/>
            <person name="Quatrano R.S."/>
            <person name="Mayer K.F.X."/>
            <person name="Goodstein D."/>
            <person name="Casacuberta J.M."/>
            <person name="Vandepoele K."/>
            <person name="Reski R."/>
            <person name="Cuming A.C."/>
            <person name="Tuskan G.A."/>
            <person name="Maumus F."/>
            <person name="Salse J."/>
            <person name="Schmutz J."/>
            <person name="Rensing S.A."/>
        </authorList>
    </citation>
    <scope>NUCLEOTIDE SEQUENCE [LARGE SCALE GENOMIC DNA]</scope>
    <source>
        <strain evidence="3 4">cv. Gransden 2004</strain>
    </source>
</reference>
<reference evidence="3" key="3">
    <citation type="submission" date="2020-12" db="UniProtKB">
        <authorList>
            <consortium name="EnsemblPlants"/>
        </authorList>
    </citation>
    <scope>IDENTIFICATION</scope>
</reference>
<reference evidence="2 4" key="1">
    <citation type="journal article" date="2008" name="Science">
        <title>The Physcomitrella genome reveals evolutionary insights into the conquest of land by plants.</title>
        <authorList>
            <person name="Rensing S."/>
            <person name="Lang D."/>
            <person name="Zimmer A."/>
            <person name="Terry A."/>
            <person name="Salamov A."/>
            <person name="Shapiro H."/>
            <person name="Nishiyama T."/>
            <person name="Perroud P.-F."/>
            <person name="Lindquist E."/>
            <person name="Kamisugi Y."/>
            <person name="Tanahashi T."/>
            <person name="Sakakibara K."/>
            <person name="Fujita T."/>
            <person name="Oishi K."/>
            <person name="Shin-I T."/>
            <person name="Kuroki Y."/>
            <person name="Toyoda A."/>
            <person name="Suzuki Y."/>
            <person name="Hashimoto A."/>
            <person name="Yamaguchi K."/>
            <person name="Sugano A."/>
            <person name="Kohara Y."/>
            <person name="Fujiyama A."/>
            <person name="Anterola A."/>
            <person name="Aoki S."/>
            <person name="Ashton N."/>
            <person name="Barbazuk W.B."/>
            <person name="Barker E."/>
            <person name="Bennetzen J."/>
            <person name="Bezanilla M."/>
            <person name="Blankenship R."/>
            <person name="Cho S.H."/>
            <person name="Dutcher S."/>
            <person name="Estelle M."/>
            <person name="Fawcett J.A."/>
            <person name="Gundlach H."/>
            <person name="Hanada K."/>
            <person name="Heyl A."/>
            <person name="Hicks K.A."/>
            <person name="Hugh J."/>
            <person name="Lohr M."/>
            <person name="Mayer K."/>
            <person name="Melkozernov A."/>
            <person name="Murata T."/>
            <person name="Nelson D."/>
            <person name="Pils B."/>
            <person name="Prigge M."/>
            <person name="Reiss B."/>
            <person name="Renner T."/>
            <person name="Rombauts S."/>
            <person name="Rushton P."/>
            <person name="Sanderfoot A."/>
            <person name="Schween G."/>
            <person name="Shiu S.-H."/>
            <person name="Stueber K."/>
            <person name="Theodoulou F.L."/>
            <person name="Tu H."/>
            <person name="Van de Peer Y."/>
            <person name="Verrier P.J."/>
            <person name="Waters E."/>
            <person name="Wood A."/>
            <person name="Yang L."/>
            <person name="Cove D."/>
            <person name="Cuming A."/>
            <person name="Hasebe M."/>
            <person name="Lucas S."/>
            <person name="Mishler D.B."/>
            <person name="Reski R."/>
            <person name="Grigoriev I."/>
            <person name="Quatrano R.S."/>
            <person name="Boore J.L."/>
        </authorList>
    </citation>
    <scope>NUCLEOTIDE SEQUENCE [LARGE SCALE GENOMIC DNA]</scope>
    <source>
        <strain evidence="3 4">cv. Gransden 2004</strain>
    </source>
</reference>
<dbReference type="Proteomes" id="UP000006727">
    <property type="component" value="Chromosome 19"/>
</dbReference>
<dbReference type="PaxDb" id="3218-PP1S208_155V6.1"/>
<dbReference type="InParanoid" id="A0A2K1IWS2"/>
<accession>A0A2K1IWS2</accession>
<dbReference type="EnsemblPlants" id="Pp3c19_1390V3.1">
    <property type="protein sequence ID" value="PAC:32939377.CDS.1"/>
    <property type="gene ID" value="Pp3c19_1390"/>
</dbReference>
<evidence type="ECO:0000256" key="1">
    <source>
        <dbReference type="SAM" id="MobiDB-lite"/>
    </source>
</evidence>
<organism evidence="2">
    <name type="scientific">Physcomitrium patens</name>
    <name type="common">Spreading-leaved earth moss</name>
    <name type="synonym">Physcomitrella patens</name>
    <dbReference type="NCBI Taxonomy" id="3218"/>
    <lineage>
        <taxon>Eukaryota</taxon>
        <taxon>Viridiplantae</taxon>
        <taxon>Streptophyta</taxon>
        <taxon>Embryophyta</taxon>
        <taxon>Bryophyta</taxon>
        <taxon>Bryophytina</taxon>
        <taxon>Bryopsida</taxon>
        <taxon>Funariidae</taxon>
        <taxon>Funariales</taxon>
        <taxon>Funariaceae</taxon>
        <taxon>Physcomitrium</taxon>
    </lineage>
</organism>
<proteinExistence type="predicted"/>
<evidence type="ECO:0000313" key="4">
    <source>
        <dbReference type="Proteomes" id="UP000006727"/>
    </source>
</evidence>
<feature type="compositionally biased region" description="Polar residues" evidence="1">
    <location>
        <begin position="1"/>
        <end position="24"/>
    </location>
</feature>
<sequence>MMEQQQQYTTRPLSLHQTSQSVPETPTKIWRQWDQKERWEVEENEDGELEVQQMESWQIWGQEHMGD</sequence>
<evidence type="ECO:0000313" key="2">
    <source>
        <dbReference type="EMBL" id="PNR33721.1"/>
    </source>
</evidence>
<keyword evidence="4" id="KW-1185">Reference proteome</keyword>
<feature type="region of interest" description="Disordered" evidence="1">
    <location>
        <begin position="1"/>
        <end position="27"/>
    </location>
</feature>
<name>A0A2K1IWS2_PHYPA</name>
<dbReference type="AlphaFoldDB" id="A0A2K1IWS2"/>